<dbReference type="InterPro" id="IPR051695">
    <property type="entry name" value="Phosphoglycerate_Mutase"/>
</dbReference>
<feature type="active site" description="Tele-phosphohistidine intermediate" evidence="2">
    <location>
        <position position="11"/>
    </location>
</feature>
<evidence type="ECO:0000313" key="5">
    <source>
        <dbReference type="EMBL" id="KRN25729.1"/>
    </source>
</evidence>
<dbReference type="PIRSF" id="PIRSF000709">
    <property type="entry name" value="6PFK_2-Ptase"/>
    <property type="match status" value="1"/>
</dbReference>
<feature type="binding site" evidence="3">
    <location>
        <begin position="10"/>
        <end position="17"/>
    </location>
    <ligand>
        <name>substrate</name>
    </ligand>
</feature>
<dbReference type="GO" id="GO:0043456">
    <property type="term" value="P:regulation of pentose-phosphate shunt"/>
    <property type="evidence" value="ECO:0007669"/>
    <property type="project" value="TreeGrafter"/>
</dbReference>
<keyword evidence="6" id="KW-1185">Reference proteome</keyword>
<accession>A0A0R2FBC3</accession>
<dbReference type="PATRIC" id="fig|1423804.4.peg.149"/>
<dbReference type="PANTHER" id="PTHR46517">
    <property type="entry name" value="FRUCTOSE-2,6-BISPHOSPHATASE TIGAR"/>
    <property type="match status" value="1"/>
</dbReference>
<evidence type="ECO:0000256" key="3">
    <source>
        <dbReference type="PIRSR" id="PIRSR613078-2"/>
    </source>
</evidence>
<dbReference type="GO" id="GO:0045820">
    <property type="term" value="P:negative regulation of glycolytic process"/>
    <property type="evidence" value="ECO:0007669"/>
    <property type="project" value="TreeGrafter"/>
</dbReference>
<dbReference type="Gene3D" id="3.40.50.1240">
    <property type="entry name" value="Phosphoglycerate mutase-like"/>
    <property type="match status" value="1"/>
</dbReference>
<feature type="binding site" evidence="3">
    <location>
        <position position="60"/>
    </location>
    <ligand>
        <name>substrate</name>
    </ligand>
</feature>
<dbReference type="AlphaFoldDB" id="A0A0R2FBC3"/>
<dbReference type="Proteomes" id="UP000051442">
    <property type="component" value="Unassembled WGS sequence"/>
</dbReference>
<gene>
    <name evidence="5" type="ORF">FD14_GL000136</name>
</gene>
<evidence type="ECO:0000256" key="2">
    <source>
        <dbReference type="PIRSR" id="PIRSR613078-1"/>
    </source>
</evidence>
<keyword evidence="1" id="KW-0378">Hydrolase</keyword>
<dbReference type="PANTHER" id="PTHR46517:SF1">
    <property type="entry name" value="FRUCTOSE-2,6-BISPHOSPHATASE TIGAR"/>
    <property type="match status" value="1"/>
</dbReference>
<reference evidence="5 6" key="1">
    <citation type="journal article" date="2015" name="Genome Announc.">
        <title>Expanding the biotechnology potential of lactobacilli through comparative genomics of 213 strains and associated genera.</title>
        <authorList>
            <person name="Sun Z."/>
            <person name="Harris H.M."/>
            <person name="McCann A."/>
            <person name="Guo C."/>
            <person name="Argimon S."/>
            <person name="Zhang W."/>
            <person name="Yang X."/>
            <person name="Jeffery I.B."/>
            <person name="Cooney J.C."/>
            <person name="Kagawa T.F."/>
            <person name="Liu W."/>
            <person name="Song Y."/>
            <person name="Salvetti E."/>
            <person name="Wrobel A."/>
            <person name="Rasinkangas P."/>
            <person name="Parkhill J."/>
            <person name="Rea M.C."/>
            <person name="O'Sullivan O."/>
            <person name="Ritari J."/>
            <person name="Douillard F.P."/>
            <person name="Paul Ross R."/>
            <person name="Yang R."/>
            <person name="Briner A.E."/>
            <person name="Felis G.E."/>
            <person name="de Vos W.M."/>
            <person name="Barrangou R."/>
            <person name="Klaenhammer T.R."/>
            <person name="Caufield P.W."/>
            <person name="Cui Y."/>
            <person name="Zhang H."/>
            <person name="O'Toole P.W."/>
        </authorList>
    </citation>
    <scope>NUCLEOTIDE SEQUENCE [LARGE SCALE GENOMIC DNA]</scope>
    <source>
        <strain evidence="5 6">DSM 23365</strain>
    </source>
</reference>
<protein>
    <submittedName>
        <fullName evidence="5">Phosphoglycerate mutase</fullName>
    </submittedName>
</protein>
<dbReference type="SMART" id="SM00855">
    <property type="entry name" value="PGAM"/>
    <property type="match status" value="1"/>
</dbReference>
<feature type="site" description="Transition state stabilizer" evidence="4">
    <location>
        <position position="170"/>
    </location>
</feature>
<dbReference type="InterPro" id="IPR029033">
    <property type="entry name" value="His_PPase_superfam"/>
</dbReference>
<dbReference type="EMBL" id="AYZM01000061">
    <property type="protein sequence ID" value="KRN25729.1"/>
    <property type="molecule type" value="Genomic_DNA"/>
</dbReference>
<dbReference type="STRING" id="1423804.FD14_GL000136"/>
<sequence>MNPFNVYLVRHGSTMLNAFDRMQGWIDSDLTDTGIEQAKQAAEKLQGINFDRAFSSDLGRAIDTRDVILSTLGQTPTTQLLPEFREVNFGFFEGLNSTDIWHGIAAPYGKSSQEELIELGGLEEARNAMKQADPSHTAESTEEVVARMKAGFNKLRELCQPGENILLVSHGTLIRTIADYLGVDTIDNYPANGGVSQLSIFEDQVVFESYNQ</sequence>
<dbReference type="SUPFAM" id="SSF53254">
    <property type="entry name" value="Phosphoglycerate mutase-like"/>
    <property type="match status" value="1"/>
</dbReference>
<comment type="caution">
    <text evidence="5">The sequence shown here is derived from an EMBL/GenBank/DDBJ whole genome shotgun (WGS) entry which is preliminary data.</text>
</comment>
<dbReference type="GO" id="GO:0004331">
    <property type="term" value="F:fructose-2,6-bisphosphate 2-phosphatase activity"/>
    <property type="evidence" value="ECO:0007669"/>
    <property type="project" value="TreeGrafter"/>
</dbReference>
<dbReference type="InterPro" id="IPR013078">
    <property type="entry name" value="His_Pase_superF_clade-1"/>
</dbReference>
<proteinExistence type="predicted"/>
<dbReference type="GO" id="GO:0005829">
    <property type="term" value="C:cytosol"/>
    <property type="evidence" value="ECO:0007669"/>
    <property type="project" value="TreeGrafter"/>
</dbReference>
<dbReference type="Pfam" id="PF00300">
    <property type="entry name" value="His_Phos_1"/>
    <property type="match status" value="1"/>
</dbReference>
<name>A0A0R2FBC3_9LACO</name>
<evidence type="ECO:0000256" key="1">
    <source>
        <dbReference type="ARBA" id="ARBA00022801"/>
    </source>
</evidence>
<feature type="active site" description="Proton donor/acceptor" evidence="2">
    <location>
        <position position="86"/>
    </location>
</feature>
<organism evidence="5 6">
    <name type="scientific">Secundilactobacillus similis DSM 23365 = JCM 2765</name>
    <dbReference type="NCBI Taxonomy" id="1423804"/>
    <lineage>
        <taxon>Bacteria</taxon>
        <taxon>Bacillati</taxon>
        <taxon>Bacillota</taxon>
        <taxon>Bacilli</taxon>
        <taxon>Lactobacillales</taxon>
        <taxon>Lactobacillaceae</taxon>
        <taxon>Secundilactobacillus</taxon>
    </lineage>
</organism>
<evidence type="ECO:0000313" key="6">
    <source>
        <dbReference type="Proteomes" id="UP000051442"/>
    </source>
</evidence>
<dbReference type="OrthoDB" id="4131070at2"/>
<dbReference type="CDD" id="cd07067">
    <property type="entry name" value="HP_PGM_like"/>
    <property type="match status" value="1"/>
</dbReference>
<evidence type="ECO:0000256" key="4">
    <source>
        <dbReference type="PIRSR" id="PIRSR613078-3"/>
    </source>
</evidence>
<dbReference type="RefSeq" id="WP_054736999.1">
    <property type="nucleotide sequence ID" value="NZ_AYZM01000061.1"/>
</dbReference>